<evidence type="ECO:0000313" key="1">
    <source>
        <dbReference type="EMBL" id="ABJ01477.1"/>
    </source>
</evidence>
<reference evidence="1 2" key="1">
    <citation type="journal article" date="2007" name="J. Bacteriol.">
        <title>The genome sequence of avian pathogenic Escherichia coli strain O1:K1:H7 shares strong similarities with human extraintestinal pathogenic E. coli genomes.</title>
        <authorList>
            <person name="Johnson T.J."/>
            <person name="Kariyawasam S."/>
            <person name="Wannemuehler Y."/>
            <person name="Mangiamele P."/>
            <person name="Johnson S.J."/>
            <person name="Doetkott C."/>
            <person name="Skyberg J.A."/>
            <person name="Lynne A.M."/>
            <person name="Johnson J.R."/>
            <person name="Nolan L.K."/>
        </authorList>
    </citation>
    <scope>NUCLEOTIDE SEQUENCE [LARGE SCALE GENOMIC DNA]</scope>
    <source>
        <strain evidence="1">APEC O1</strain>
    </source>
</reference>
<dbReference type="AlphaFoldDB" id="A0A0H2Z0F4"/>
<protein>
    <submittedName>
        <fullName evidence="1">Uncharacterized protein</fullName>
    </submittedName>
</protein>
<keyword evidence="2" id="KW-1185">Reference proteome</keyword>
<name>A0A0H2Z0F4_ECOK1</name>
<dbReference type="HOGENOM" id="CLU_2272936_0_0_6"/>
<dbReference type="Proteomes" id="UP000008216">
    <property type="component" value="Chromosome"/>
</dbReference>
<organism evidence="1 2">
    <name type="scientific">Escherichia coli O1:K1 / APEC</name>
    <dbReference type="NCBI Taxonomy" id="405955"/>
    <lineage>
        <taxon>Bacteria</taxon>
        <taxon>Pseudomonadati</taxon>
        <taxon>Pseudomonadota</taxon>
        <taxon>Gammaproteobacteria</taxon>
        <taxon>Enterobacterales</taxon>
        <taxon>Enterobacteriaceae</taxon>
        <taxon>Escherichia</taxon>
    </lineage>
</organism>
<evidence type="ECO:0000313" key="2">
    <source>
        <dbReference type="Proteomes" id="UP000008216"/>
    </source>
</evidence>
<sequence>MKELSLAHLHLQQVQEEANKGTLEAMITLSRLYGNKEDEKLFNMKLSARWTHFAESLYPDNEIIADCLYHLHFSSLWKRCRYAWYTFRIPASELPGQVNSMV</sequence>
<dbReference type="KEGG" id="ecv:APECO1_1172"/>
<gene>
    <name evidence="1" type="ORF">APECO1_1172</name>
</gene>
<proteinExistence type="predicted"/>
<dbReference type="EMBL" id="CP000468">
    <property type="protein sequence ID" value="ABJ01477.1"/>
    <property type="molecule type" value="Genomic_DNA"/>
</dbReference>
<accession>A0A0H2Z0F4</accession>